<evidence type="ECO:0000256" key="1">
    <source>
        <dbReference type="SAM" id="MobiDB-lite"/>
    </source>
</evidence>
<evidence type="ECO:0000313" key="3">
    <source>
        <dbReference type="Proteomes" id="UP000236291"/>
    </source>
</evidence>
<protein>
    <submittedName>
        <fullName evidence="2">Uncharacterized protein</fullName>
    </submittedName>
</protein>
<accession>A0A2K3KGF6</accession>
<organism evidence="2 3">
    <name type="scientific">Trifolium pratense</name>
    <name type="common">Red clover</name>
    <dbReference type="NCBI Taxonomy" id="57577"/>
    <lineage>
        <taxon>Eukaryota</taxon>
        <taxon>Viridiplantae</taxon>
        <taxon>Streptophyta</taxon>
        <taxon>Embryophyta</taxon>
        <taxon>Tracheophyta</taxon>
        <taxon>Spermatophyta</taxon>
        <taxon>Magnoliopsida</taxon>
        <taxon>eudicotyledons</taxon>
        <taxon>Gunneridae</taxon>
        <taxon>Pentapetalae</taxon>
        <taxon>rosids</taxon>
        <taxon>fabids</taxon>
        <taxon>Fabales</taxon>
        <taxon>Fabaceae</taxon>
        <taxon>Papilionoideae</taxon>
        <taxon>50 kb inversion clade</taxon>
        <taxon>NPAAA clade</taxon>
        <taxon>Hologalegina</taxon>
        <taxon>IRL clade</taxon>
        <taxon>Trifolieae</taxon>
        <taxon>Trifolium</taxon>
    </lineage>
</organism>
<feature type="region of interest" description="Disordered" evidence="1">
    <location>
        <begin position="60"/>
        <end position="85"/>
    </location>
</feature>
<feature type="region of interest" description="Disordered" evidence="1">
    <location>
        <begin position="1"/>
        <end position="36"/>
    </location>
</feature>
<proteinExistence type="predicted"/>
<dbReference type="EMBL" id="ASHM01178692">
    <property type="protein sequence ID" value="PNX65374.1"/>
    <property type="molecule type" value="Genomic_DNA"/>
</dbReference>
<feature type="non-terminal residue" evidence="2">
    <location>
        <position position="1"/>
    </location>
</feature>
<reference evidence="2 3" key="2">
    <citation type="journal article" date="2017" name="Front. Plant Sci.">
        <title>Gene Classification and Mining of Molecular Markers Useful in Red Clover (Trifolium pratense) Breeding.</title>
        <authorList>
            <person name="Istvanek J."/>
            <person name="Dluhosova J."/>
            <person name="Dluhos P."/>
            <person name="Patkova L."/>
            <person name="Nedelnik J."/>
            <person name="Repkova J."/>
        </authorList>
    </citation>
    <scope>NUCLEOTIDE SEQUENCE [LARGE SCALE GENOMIC DNA]</scope>
    <source>
        <strain evidence="3">cv. Tatra</strain>
        <tissue evidence="2">Young leaves</tissue>
    </source>
</reference>
<gene>
    <name evidence="2" type="ORF">L195_g062569</name>
</gene>
<name>A0A2K3KGF6_TRIPR</name>
<feature type="non-terminal residue" evidence="2">
    <location>
        <position position="85"/>
    </location>
</feature>
<sequence length="85" mass="9148">SGSIDTNSFDSDDDDAQTGDSYDDEGTSVSKPPPSIILPAKLARELKDLAPEDALSKLLSNHGASNSTAEDKESLLEHEQFDHEM</sequence>
<reference evidence="2 3" key="1">
    <citation type="journal article" date="2014" name="Am. J. Bot.">
        <title>Genome assembly and annotation for red clover (Trifolium pratense; Fabaceae).</title>
        <authorList>
            <person name="Istvanek J."/>
            <person name="Jaros M."/>
            <person name="Krenek A."/>
            <person name="Repkova J."/>
        </authorList>
    </citation>
    <scope>NUCLEOTIDE SEQUENCE [LARGE SCALE GENOMIC DNA]</scope>
    <source>
        <strain evidence="3">cv. Tatra</strain>
        <tissue evidence="2">Young leaves</tissue>
    </source>
</reference>
<dbReference type="AlphaFoldDB" id="A0A2K3KGF6"/>
<feature type="compositionally biased region" description="Basic and acidic residues" evidence="1">
    <location>
        <begin position="69"/>
        <end position="85"/>
    </location>
</feature>
<evidence type="ECO:0000313" key="2">
    <source>
        <dbReference type="EMBL" id="PNX65374.1"/>
    </source>
</evidence>
<dbReference type="Proteomes" id="UP000236291">
    <property type="component" value="Unassembled WGS sequence"/>
</dbReference>
<feature type="compositionally biased region" description="Acidic residues" evidence="1">
    <location>
        <begin position="10"/>
        <end position="26"/>
    </location>
</feature>
<comment type="caution">
    <text evidence="2">The sequence shown here is derived from an EMBL/GenBank/DDBJ whole genome shotgun (WGS) entry which is preliminary data.</text>
</comment>